<proteinExistence type="predicted"/>
<dbReference type="Proteomes" id="UP000664209">
    <property type="component" value="Unassembled WGS sequence"/>
</dbReference>
<feature type="region of interest" description="Disordered" evidence="1">
    <location>
        <begin position="55"/>
        <end position="77"/>
    </location>
</feature>
<dbReference type="SUPFAM" id="SSF46785">
    <property type="entry name" value="Winged helix' DNA-binding domain"/>
    <property type="match status" value="1"/>
</dbReference>
<dbReference type="InterPro" id="IPR036388">
    <property type="entry name" value="WH-like_DNA-bd_sf"/>
</dbReference>
<dbReference type="InterPro" id="IPR005149">
    <property type="entry name" value="Tscrpt_reg_PadR_N"/>
</dbReference>
<dbReference type="PANTHER" id="PTHR43252:SF6">
    <property type="entry name" value="NEGATIVE TRANSCRIPTION REGULATOR PADR"/>
    <property type="match status" value="1"/>
</dbReference>
<dbReference type="Pfam" id="PF03551">
    <property type="entry name" value="PadR"/>
    <property type="match status" value="1"/>
</dbReference>
<organism evidence="4 5">
    <name type="scientific">Actinotalea soli</name>
    <dbReference type="NCBI Taxonomy" id="2819234"/>
    <lineage>
        <taxon>Bacteria</taxon>
        <taxon>Bacillati</taxon>
        <taxon>Actinomycetota</taxon>
        <taxon>Actinomycetes</taxon>
        <taxon>Micrococcales</taxon>
        <taxon>Cellulomonadaceae</taxon>
        <taxon>Actinotalea</taxon>
    </lineage>
</organism>
<dbReference type="AlphaFoldDB" id="A0A939RX99"/>
<dbReference type="InterPro" id="IPR018309">
    <property type="entry name" value="Tscrpt_reg_PadR_C"/>
</dbReference>
<dbReference type="Pfam" id="PF10400">
    <property type="entry name" value="Vir_act_alpha_C"/>
    <property type="match status" value="1"/>
</dbReference>
<protein>
    <submittedName>
        <fullName evidence="4">PadR family transcriptional regulator</fullName>
    </submittedName>
</protein>
<name>A0A939RX99_9CELL</name>
<feature type="domain" description="Transcription regulator PadR N-terminal" evidence="2">
    <location>
        <begin position="7"/>
        <end position="88"/>
    </location>
</feature>
<evidence type="ECO:0000259" key="3">
    <source>
        <dbReference type="Pfam" id="PF10400"/>
    </source>
</evidence>
<comment type="caution">
    <text evidence="4">The sequence shown here is derived from an EMBL/GenBank/DDBJ whole genome shotgun (WGS) entry which is preliminary data.</text>
</comment>
<sequence>MSVRHGLLALLAEGPMHGYQLRQEFERRTGGTWPLNIGQVYTTVHRLVRDGLAEPVPQGEIGSAEEPGAPDGEGSGERFRLTEAGRAEATAWWARPVERGAPARDELAIKLALAVTAPGVDVPAVVQAQRTETLRALQDYTRLKARAAAEDLAWLLVLDNLVFVAEAEVRWLDHVEARVARAAATNAARGPRPAPGQGSTTQVSPGPPAVGVGPVGRDLR</sequence>
<dbReference type="PANTHER" id="PTHR43252">
    <property type="entry name" value="TRANSCRIPTIONAL REGULATOR YQJI"/>
    <property type="match status" value="1"/>
</dbReference>
<evidence type="ECO:0000313" key="4">
    <source>
        <dbReference type="EMBL" id="MBO1753011.1"/>
    </source>
</evidence>
<dbReference type="Gene3D" id="1.10.10.10">
    <property type="entry name" value="Winged helix-like DNA-binding domain superfamily/Winged helix DNA-binding domain"/>
    <property type="match status" value="1"/>
</dbReference>
<feature type="compositionally biased region" description="Low complexity" evidence="1">
    <location>
        <begin position="209"/>
        <end position="220"/>
    </location>
</feature>
<feature type="region of interest" description="Disordered" evidence="1">
    <location>
        <begin position="184"/>
        <end position="220"/>
    </location>
</feature>
<reference evidence="4" key="1">
    <citation type="submission" date="2021-03" db="EMBL/GenBank/DDBJ databases">
        <title>Actinotalea soli sp. nov., isolated from soil.</title>
        <authorList>
            <person name="Ping W."/>
            <person name="Zhang J."/>
        </authorList>
    </citation>
    <scope>NUCLEOTIDE SEQUENCE</scope>
    <source>
        <strain evidence="4">BY-33</strain>
    </source>
</reference>
<gene>
    <name evidence="4" type="ORF">J4G33_14455</name>
</gene>
<evidence type="ECO:0000313" key="5">
    <source>
        <dbReference type="Proteomes" id="UP000664209"/>
    </source>
</evidence>
<evidence type="ECO:0000256" key="1">
    <source>
        <dbReference type="SAM" id="MobiDB-lite"/>
    </source>
</evidence>
<dbReference type="RefSeq" id="WP_208056694.1">
    <property type="nucleotide sequence ID" value="NZ_JAGEMK010000009.1"/>
</dbReference>
<keyword evidence="5" id="KW-1185">Reference proteome</keyword>
<dbReference type="EMBL" id="JAGEMK010000009">
    <property type="protein sequence ID" value="MBO1753011.1"/>
    <property type="molecule type" value="Genomic_DNA"/>
</dbReference>
<evidence type="ECO:0000259" key="2">
    <source>
        <dbReference type="Pfam" id="PF03551"/>
    </source>
</evidence>
<dbReference type="InterPro" id="IPR036390">
    <property type="entry name" value="WH_DNA-bd_sf"/>
</dbReference>
<accession>A0A939RX99</accession>
<feature type="domain" description="Transcription regulator PadR C-terminal" evidence="3">
    <location>
        <begin position="104"/>
        <end position="178"/>
    </location>
</feature>